<proteinExistence type="predicted"/>
<dbReference type="Proteomes" id="UP001367030">
    <property type="component" value="Unassembled WGS sequence"/>
</dbReference>
<dbReference type="RefSeq" id="WP_340337141.1">
    <property type="nucleotide sequence ID" value="NZ_JBBKZS010000009.1"/>
</dbReference>
<comment type="caution">
    <text evidence="1">The sequence shown here is derived from an EMBL/GenBank/DDBJ whole genome shotgun (WGS) entry which is preliminary data.</text>
</comment>
<dbReference type="SUPFAM" id="SSF52743">
    <property type="entry name" value="Subtilisin-like"/>
    <property type="match status" value="1"/>
</dbReference>
<protein>
    <recommendedName>
        <fullName evidence="3">Peptidase S8/S53 domain-containing protein</fullName>
    </recommendedName>
</protein>
<evidence type="ECO:0000313" key="2">
    <source>
        <dbReference type="Proteomes" id="UP001367030"/>
    </source>
</evidence>
<dbReference type="InterPro" id="IPR036852">
    <property type="entry name" value="Peptidase_S8/S53_dom_sf"/>
</dbReference>
<evidence type="ECO:0008006" key="3">
    <source>
        <dbReference type="Google" id="ProtNLM"/>
    </source>
</evidence>
<dbReference type="Gene3D" id="2.60.120.1290">
    <property type="match status" value="1"/>
</dbReference>
<name>A0ABU8XBA5_9BURK</name>
<sequence length="619" mass="66506">MPDPAVSTSFPANCDLYMDWGKDTDYAFVFHDRNSVGLLIQWKSKGAAGEAVAVADSMRIHVPAVYRGGRSEGEEGPRWKIQEIWAITVSLERLDEFVRRVESFAQRIELAAPVAPGAIGVVGSPRLQASGDTLAAVLDDGCAFANARFRNSDGTRVIWLWNQDPASGGYRVWGVNGPSPAADFDYGGQYARDDLESIYPSTVKTQEEAYRATRLVGLRRAVSHGTHVMDLLAGEESWEIAYVQFPQAGIDDPSGLWLKRYALDGLHYVLECAGPKTKTIVANISWGPQTGPHDGSSILETAIDMLVVEQRALHSRTLVVSLPAGNSFATQSHACIDIVSGGEVDWHVPPDGEIPAFIELWWPVGAAVSDAHLSITSPSGVVFDVLQGVNPAPDKSWWAKLKTVGQYAKVLFVVHPTSGAAKERTGQHGRWKLKIPAAPAGPVGAVHVYVARADHNMGARRRAKASYLCDVGLEAGRFCSPGHRHDDVAASCVRRVGTLNGLATGEHTHVAAGYVDKPLASATYSSAGPPRPTAWVKPDYACVTDWSEARPGIRASGVRTGTKVVLVGTSTAAPQLGRMIVNSLPPKPPLPVPTKPVPYRVERVGKGCMPPDPKLVPPT</sequence>
<accession>A0ABU8XBA5</accession>
<reference evidence="1 2" key="1">
    <citation type="submission" date="2024-03" db="EMBL/GenBank/DDBJ databases">
        <title>Novel species of the genus Variovorax.</title>
        <authorList>
            <person name="Liu Q."/>
            <person name="Xin Y.-H."/>
        </authorList>
    </citation>
    <scope>NUCLEOTIDE SEQUENCE [LARGE SCALE GENOMIC DNA]</scope>
    <source>
        <strain evidence="1 2">KACC 18901</strain>
    </source>
</reference>
<evidence type="ECO:0000313" key="1">
    <source>
        <dbReference type="EMBL" id="MEJ8857068.1"/>
    </source>
</evidence>
<dbReference type="EMBL" id="JBBKZS010000009">
    <property type="protein sequence ID" value="MEJ8857068.1"/>
    <property type="molecule type" value="Genomic_DNA"/>
</dbReference>
<keyword evidence="2" id="KW-1185">Reference proteome</keyword>
<gene>
    <name evidence="1" type="ORF">WKW79_21000</name>
</gene>
<organism evidence="1 2">
    <name type="scientific">Variovorax robiniae</name>
    <dbReference type="NCBI Taxonomy" id="1836199"/>
    <lineage>
        <taxon>Bacteria</taxon>
        <taxon>Pseudomonadati</taxon>
        <taxon>Pseudomonadota</taxon>
        <taxon>Betaproteobacteria</taxon>
        <taxon>Burkholderiales</taxon>
        <taxon>Comamonadaceae</taxon>
        <taxon>Variovorax</taxon>
    </lineage>
</organism>
<dbReference type="Gene3D" id="3.40.50.200">
    <property type="entry name" value="Peptidase S8/S53 domain"/>
    <property type="match status" value="1"/>
</dbReference>